<evidence type="ECO:0000256" key="2">
    <source>
        <dbReference type="SAM" id="MobiDB-lite"/>
    </source>
</evidence>
<reference evidence="5 6" key="1">
    <citation type="journal article" date="2019" name="Emerg. Microbes Infect.">
        <title>Comprehensive subspecies identification of 175 nontuberculous mycobacteria species based on 7547 genomic profiles.</title>
        <authorList>
            <person name="Matsumoto Y."/>
            <person name="Kinjo T."/>
            <person name="Motooka D."/>
            <person name="Nabeya D."/>
            <person name="Jung N."/>
            <person name="Uechi K."/>
            <person name="Horii T."/>
            <person name="Iida T."/>
            <person name="Fujita J."/>
            <person name="Nakamura S."/>
        </authorList>
    </citation>
    <scope>NUCLEOTIDE SEQUENCE [LARGE SCALE GENOMIC DNA]</scope>
    <source>
        <strain evidence="5 6">JCM 14742</strain>
    </source>
</reference>
<evidence type="ECO:0000313" key="6">
    <source>
        <dbReference type="Proteomes" id="UP000467105"/>
    </source>
</evidence>
<dbReference type="Proteomes" id="UP000467105">
    <property type="component" value="Chromosome"/>
</dbReference>
<keyword evidence="3" id="KW-0812">Transmembrane</keyword>
<feature type="domain" description="ESX-1 secretion-associated protein EspA/EspE-like" evidence="4">
    <location>
        <begin position="88"/>
        <end position="168"/>
    </location>
</feature>
<keyword evidence="6" id="KW-1185">Reference proteome</keyword>
<feature type="transmembrane region" description="Helical" evidence="3">
    <location>
        <begin position="199"/>
        <end position="221"/>
    </location>
</feature>
<dbReference type="RefSeq" id="WP_161494234.1">
    <property type="nucleotide sequence ID" value="NZ_AP022614.1"/>
</dbReference>
<keyword evidence="3" id="KW-0472">Membrane</keyword>
<dbReference type="InterPro" id="IPR043796">
    <property type="entry name" value="ESX-1_EspA/EspE-like"/>
</dbReference>
<feature type="region of interest" description="Disordered" evidence="2">
    <location>
        <begin position="312"/>
        <end position="335"/>
    </location>
</feature>
<accession>A0A7I7Z1A6</accession>
<proteinExistence type="predicted"/>
<feature type="transmembrane region" description="Helical" evidence="3">
    <location>
        <begin position="173"/>
        <end position="193"/>
    </location>
</feature>
<keyword evidence="3" id="KW-1133">Transmembrane helix</keyword>
<evidence type="ECO:0000313" key="5">
    <source>
        <dbReference type="EMBL" id="BBZ46761.1"/>
    </source>
</evidence>
<sequence>MSRLAGIHDLAYCFQRLGGAGSAGYAEDWVGLGANLGALAGKAMWYAKGQWKSLVDALAKSGKSVLPTPTAIIDVTMVVVSVVDLFNGFGPPDKGGSFTSGVDKLDNVKLQLEAAVVDPRDWDGDAAKAYTAQLAALQALVETMKDLDKQMQALVANQGAEVQKAHTAISVTLFALVVAQGIALVLYMIPIVGAEISCAWQIVAAFAACATVLAFEMFTLANSMSLGHEINALALEYGDVQKNATLSAAFARIEVAAAQQSTFTSFTAISESMAGMSAFANMPTVSSLARMAGTAGEGAAADAQAKMTALEEPPADGIPEGTPGVPDTGAAPAFTPPTLAQVSAASGQAAKMSGHISQHMNLVNQTMGSVQQVSSMGQQGQQAAAPAEDAAAEGAAPAEAALADDAEGAGAGINTDGAERAPVDLAGGGQSGTSQSERFV</sequence>
<evidence type="ECO:0000256" key="1">
    <source>
        <dbReference type="SAM" id="Coils"/>
    </source>
</evidence>
<feature type="coiled-coil region" evidence="1">
    <location>
        <begin position="127"/>
        <end position="157"/>
    </location>
</feature>
<feature type="region of interest" description="Disordered" evidence="2">
    <location>
        <begin position="373"/>
        <end position="440"/>
    </location>
</feature>
<dbReference type="Pfam" id="PF18879">
    <property type="entry name" value="EspA_EspE"/>
    <property type="match status" value="1"/>
</dbReference>
<gene>
    <name evidence="5" type="ORF">MPRM_40420</name>
</gene>
<dbReference type="AlphaFoldDB" id="A0A7I7Z1A6"/>
<evidence type="ECO:0000256" key="3">
    <source>
        <dbReference type="SAM" id="Phobius"/>
    </source>
</evidence>
<evidence type="ECO:0000259" key="4">
    <source>
        <dbReference type="Pfam" id="PF18879"/>
    </source>
</evidence>
<protein>
    <recommendedName>
        <fullName evidence="4">ESX-1 secretion-associated protein EspA/EspE-like domain-containing protein</fullName>
    </recommendedName>
</protein>
<dbReference type="OrthoDB" id="4722266at2"/>
<dbReference type="EMBL" id="AP022614">
    <property type="protein sequence ID" value="BBZ46761.1"/>
    <property type="molecule type" value="Genomic_DNA"/>
</dbReference>
<keyword evidence="1" id="KW-0175">Coiled coil</keyword>
<name>A0A7I7Z1A6_9MYCO</name>
<organism evidence="5 6">
    <name type="scientific">Mycobacterium parmense</name>
    <dbReference type="NCBI Taxonomy" id="185642"/>
    <lineage>
        <taxon>Bacteria</taxon>
        <taxon>Bacillati</taxon>
        <taxon>Actinomycetota</taxon>
        <taxon>Actinomycetes</taxon>
        <taxon>Mycobacteriales</taxon>
        <taxon>Mycobacteriaceae</taxon>
        <taxon>Mycobacterium</taxon>
        <taxon>Mycobacterium simiae complex</taxon>
    </lineage>
</organism>
<feature type="compositionally biased region" description="Low complexity" evidence="2">
    <location>
        <begin position="377"/>
        <end position="401"/>
    </location>
</feature>